<evidence type="ECO:0000256" key="2">
    <source>
        <dbReference type="PROSITE-ProRule" id="PRU00176"/>
    </source>
</evidence>
<dbReference type="InterPro" id="IPR000504">
    <property type="entry name" value="RRM_dom"/>
</dbReference>
<feature type="compositionally biased region" description="Polar residues" evidence="3">
    <location>
        <begin position="222"/>
        <end position="254"/>
    </location>
</feature>
<dbReference type="SMART" id="SM00360">
    <property type="entry name" value="RRM"/>
    <property type="match status" value="2"/>
</dbReference>
<dbReference type="CDD" id="cd12395">
    <property type="entry name" value="RRM2_RBM34"/>
    <property type="match status" value="1"/>
</dbReference>
<feature type="compositionally biased region" description="Acidic residues" evidence="3">
    <location>
        <begin position="384"/>
        <end position="395"/>
    </location>
</feature>
<evidence type="ECO:0000256" key="3">
    <source>
        <dbReference type="SAM" id="MobiDB-lite"/>
    </source>
</evidence>
<feature type="region of interest" description="Disordered" evidence="3">
    <location>
        <begin position="608"/>
        <end position="796"/>
    </location>
</feature>
<proteinExistence type="predicted"/>
<evidence type="ECO:0000256" key="1">
    <source>
        <dbReference type="ARBA" id="ARBA00022884"/>
    </source>
</evidence>
<organism evidence="5 6">
    <name type="scientific">Arctia plantaginis</name>
    <name type="common">Wood tiger moth</name>
    <name type="synonym">Phalaena plantaginis</name>
    <dbReference type="NCBI Taxonomy" id="874455"/>
    <lineage>
        <taxon>Eukaryota</taxon>
        <taxon>Metazoa</taxon>
        <taxon>Ecdysozoa</taxon>
        <taxon>Arthropoda</taxon>
        <taxon>Hexapoda</taxon>
        <taxon>Insecta</taxon>
        <taxon>Pterygota</taxon>
        <taxon>Neoptera</taxon>
        <taxon>Endopterygota</taxon>
        <taxon>Lepidoptera</taxon>
        <taxon>Glossata</taxon>
        <taxon>Ditrysia</taxon>
        <taxon>Noctuoidea</taxon>
        <taxon>Erebidae</taxon>
        <taxon>Arctiinae</taxon>
        <taxon>Arctia</taxon>
    </lineage>
</organism>
<feature type="compositionally biased region" description="Basic residues" evidence="3">
    <location>
        <begin position="255"/>
        <end position="268"/>
    </location>
</feature>
<feature type="compositionally biased region" description="Basic residues" evidence="3">
    <location>
        <begin position="774"/>
        <end position="788"/>
    </location>
</feature>
<feature type="compositionally biased region" description="Basic and acidic residues" evidence="3">
    <location>
        <begin position="271"/>
        <end position="291"/>
    </location>
</feature>
<dbReference type="InterPro" id="IPR034221">
    <property type="entry name" value="RBM34_RRM2"/>
</dbReference>
<dbReference type="CDD" id="cd12394">
    <property type="entry name" value="RRM1_RBM34"/>
    <property type="match status" value="1"/>
</dbReference>
<feature type="compositionally biased region" description="Acidic residues" evidence="3">
    <location>
        <begin position="363"/>
        <end position="374"/>
    </location>
</feature>
<feature type="compositionally biased region" description="Polar residues" evidence="3">
    <location>
        <begin position="681"/>
        <end position="701"/>
    </location>
</feature>
<dbReference type="AlphaFoldDB" id="A0A8S0ZHA9"/>
<dbReference type="OrthoDB" id="2015551at2759"/>
<keyword evidence="1 2" id="KW-0694">RNA-binding</keyword>
<dbReference type="PANTHER" id="PTHR48027">
    <property type="entry name" value="HETEROGENEOUS NUCLEAR RIBONUCLEOPROTEIN 87F-RELATED"/>
    <property type="match status" value="1"/>
</dbReference>
<dbReference type="EMBL" id="CADEBD010000290">
    <property type="protein sequence ID" value="CAB3232541.1"/>
    <property type="molecule type" value="Genomic_DNA"/>
</dbReference>
<feature type="compositionally biased region" description="Low complexity" evidence="3">
    <location>
        <begin position="639"/>
        <end position="680"/>
    </location>
</feature>
<evidence type="ECO:0000259" key="4">
    <source>
        <dbReference type="PROSITE" id="PS50102"/>
    </source>
</evidence>
<feature type="compositionally biased region" description="Basic and acidic residues" evidence="3">
    <location>
        <begin position="119"/>
        <end position="131"/>
    </location>
</feature>
<dbReference type="InterPro" id="IPR012677">
    <property type="entry name" value="Nucleotide-bd_a/b_plait_sf"/>
</dbReference>
<feature type="compositionally biased region" description="Polar residues" evidence="3">
    <location>
        <begin position="136"/>
        <end position="145"/>
    </location>
</feature>
<dbReference type="InterPro" id="IPR052462">
    <property type="entry name" value="SLIRP/GR-RBP-like"/>
</dbReference>
<dbReference type="Pfam" id="PF00076">
    <property type="entry name" value="RRM_1"/>
    <property type="match status" value="1"/>
</dbReference>
<feature type="domain" description="RRM" evidence="4">
    <location>
        <begin position="528"/>
        <end position="607"/>
    </location>
</feature>
<gene>
    <name evidence="5" type="ORF">APLA_LOCUS5727</name>
</gene>
<comment type="caution">
    <text evidence="5">The sequence shown here is derived from an EMBL/GenBank/DDBJ whole genome shotgun (WGS) entry which is preliminary data.</text>
</comment>
<feature type="compositionally biased region" description="Basic residues" evidence="3">
    <location>
        <begin position="58"/>
        <end position="69"/>
    </location>
</feature>
<feature type="compositionally biased region" description="Basic and acidic residues" evidence="3">
    <location>
        <begin position="750"/>
        <end position="767"/>
    </location>
</feature>
<protein>
    <recommendedName>
        <fullName evidence="4">RRM domain-containing protein</fullName>
    </recommendedName>
</protein>
<feature type="domain" description="RRM" evidence="4">
    <location>
        <begin position="424"/>
        <end position="519"/>
    </location>
</feature>
<dbReference type="SUPFAM" id="SSF54928">
    <property type="entry name" value="RNA-binding domain, RBD"/>
    <property type="match status" value="2"/>
</dbReference>
<evidence type="ECO:0000313" key="6">
    <source>
        <dbReference type="Proteomes" id="UP000494256"/>
    </source>
</evidence>
<name>A0A8S0ZHA9_ARCPL</name>
<dbReference type="Proteomes" id="UP000494256">
    <property type="component" value="Unassembled WGS sequence"/>
</dbReference>
<feature type="compositionally biased region" description="Basic residues" evidence="3">
    <location>
        <begin position="297"/>
        <end position="308"/>
    </location>
</feature>
<dbReference type="PROSITE" id="PS50102">
    <property type="entry name" value="RRM"/>
    <property type="match status" value="2"/>
</dbReference>
<reference evidence="5 6" key="1">
    <citation type="submission" date="2020-04" db="EMBL/GenBank/DDBJ databases">
        <authorList>
            <person name="Wallbank WR R."/>
            <person name="Pardo Diaz C."/>
            <person name="Kozak K."/>
            <person name="Martin S."/>
            <person name="Jiggins C."/>
            <person name="Moest M."/>
            <person name="Warren A I."/>
            <person name="Byers J.R.P. K."/>
            <person name="Montejo-Kovacevich G."/>
            <person name="Yen C E."/>
        </authorList>
    </citation>
    <scope>NUCLEOTIDE SEQUENCE [LARGE SCALE GENOMIC DNA]</scope>
</reference>
<feature type="compositionally biased region" description="Polar residues" evidence="3">
    <location>
        <begin position="76"/>
        <end position="91"/>
    </location>
</feature>
<feature type="compositionally biased region" description="Low complexity" evidence="3">
    <location>
        <begin position="162"/>
        <end position="182"/>
    </location>
</feature>
<sequence length="796" mass="89906">MDYVVGSVAALVSGNVTPSRPRILKRALTPTKHQPSPNVTPKSEFVDDRSIFLSPSVQKKKAMVKKSPKRIFQNPDLETTVTGEESLSLTSPKADKVKKHLKDELDSDIGSNKNAADTKLLKQKEKNKKESVPGTEESTNSVKVQSSNENTPKKKKKKNKTASENSEIPASEVSESTVTEVSANVAKSPKKMKQRRQSVFNDDSNKENAINELETESKMAIDNTSPTKQKNNSKNPNSIDESNNVEVSLVANVNSKKKKNKKRKKKTKQTTVEKTESTEDITVKTDVKNDENNQGNSKKKNRKRKKSKSQQNKAEVMDVDQSTLEKNKIDNEDDGDELTAPMKKSKTIVNPNAITDKESDSEHESDDEIESENEEINKKVFAAEPEDEASSDEDEVKTKEVEQKAEKKEIKNKGEVNTEDEVKRTLFVGNVPFSAKCKKEIKKIFNKHGQIETIRIRTVPIKDGRYTPKLAVIKNELHPERTTVNVYIKYADEESAEKALVENNTVLNDHHLRVCRSSSTGAEHDPKCSIFLGNLPFAIEDETLREKFEKCGEIESVRIIRDKKTNAGKGFGYVNFASKDAVELALALTEEDLTIKNRIIRVKRCTQLTNKQKQKPKQDNQRQQSGQRHYQGKQRPQSGQRQHQGNQRVQNGQRQNQGNQRGQSGQRQNQGNQRVQTGQRHNQGNQRVHPGQSQNQGNQRWNQSGFQRGNQGGQRYGNMDEAGQDGAHRRILHKRKSQDANGGDGPPNKRQKDINQPNKEKKTRKEFVGMTAEKKKKRKFDKGQKKKKALSEILTK</sequence>
<feature type="compositionally biased region" description="Basic and acidic residues" evidence="3">
    <location>
        <begin position="396"/>
        <end position="412"/>
    </location>
</feature>
<accession>A0A8S0ZHA9</accession>
<dbReference type="InterPro" id="IPR035979">
    <property type="entry name" value="RBD_domain_sf"/>
</dbReference>
<dbReference type="GO" id="GO:0003723">
    <property type="term" value="F:RNA binding"/>
    <property type="evidence" value="ECO:0007669"/>
    <property type="project" value="UniProtKB-UniRule"/>
</dbReference>
<feature type="region of interest" description="Disordered" evidence="3">
    <location>
        <begin position="56"/>
        <end position="412"/>
    </location>
</feature>
<dbReference type="Gene3D" id="3.30.70.330">
    <property type="match status" value="2"/>
</dbReference>
<evidence type="ECO:0000313" key="5">
    <source>
        <dbReference type="EMBL" id="CAB3232541.1"/>
    </source>
</evidence>